<feature type="non-terminal residue" evidence="2">
    <location>
        <position position="1"/>
    </location>
</feature>
<feature type="non-terminal residue" evidence="2">
    <location>
        <position position="188"/>
    </location>
</feature>
<evidence type="ECO:0000313" key="2">
    <source>
        <dbReference type="EMBL" id="CAK0830183.1"/>
    </source>
</evidence>
<reference evidence="2" key="1">
    <citation type="submission" date="2023-10" db="EMBL/GenBank/DDBJ databases">
        <authorList>
            <person name="Chen Y."/>
            <person name="Shah S."/>
            <person name="Dougan E. K."/>
            <person name="Thang M."/>
            <person name="Chan C."/>
        </authorList>
    </citation>
    <scope>NUCLEOTIDE SEQUENCE [LARGE SCALE GENOMIC DNA]</scope>
</reference>
<proteinExistence type="predicted"/>
<sequence length="188" mass="19754">PLSLLGPRARAPGAMRGGAPALLLLAPLALPPAGGADAGAQDWACAAQDPSWHKLRESARYAMHEPHLSKRASLRSLVALVPAWQTMETGFENPGRIQHPTPCPLGEVFMMIMDTVFLSLANGGAMNIDRLLHILEVLESLAPSAAAVLQSSWPIFGVLVVAQQMLGLGRGAPLSARVGSTVSRSAKD</sequence>
<accession>A0ABN9SH27</accession>
<comment type="caution">
    <text evidence="2">The sequence shown here is derived from an EMBL/GenBank/DDBJ whole genome shotgun (WGS) entry which is preliminary data.</text>
</comment>
<organism evidence="2 3">
    <name type="scientific">Prorocentrum cordatum</name>
    <dbReference type="NCBI Taxonomy" id="2364126"/>
    <lineage>
        <taxon>Eukaryota</taxon>
        <taxon>Sar</taxon>
        <taxon>Alveolata</taxon>
        <taxon>Dinophyceae</taxon>
        <taxon>Prorocentrales</taxon>
        <taxon>Prorocentraceae</taxon>
        <taxon>Prorocentrum</taxon>
    </lineage>
</organism>
<feature type="chain" id="PRO_5046104770" evidence="1">
    <location>
        <begin position="36"/>
        <end position="188"/>
    </location>
</feature>
<keyword evidence="3" id="KW-1185">Reference proteome</keyword>
<feature type="signal peptide" evidence="1">
    <location>
        <begin position="1"/>
        <end position="35"/>
    </location>
</feature>
<keyword evidence="1" id="KW-0732">Signal</keyword>
<protein>
    <submittedName>
        <fullName evidence="2">Uncharacterized protein</fullName>
    </submittedName>
</protein>
<dbReference type="EMBL" id="CAUYUJ010010759">
    <property type="protein sequence ID" value="CAK0830183.1"/>
    <property type="molecule type" value="Genomic_DNA"/>
</dbReference>
<gene>
    <name evidence="2" type="ORF">PCOR1329_LOCUS28893</name>
</gene>
<dbReference type="Proteomes" id="UP001189429">
    <property type="component" value="Unassembled WGS sequence"/>
</dbReference>
<name>A0ABN9SH27_9DINO</name>
<evidence type="ECO:0000313" key="3">
    <source>
        <dbReference type="Proteomes" id="UP001189429"/>
    </source>
</evidence>
<evidence type="ECO:0000256" key="1">
    <source>
        <dbReference type="SAM" id="SignalP"/>
    </source>
</evidence>